<dbReference type="AlphaFoldDB" id="A0A7W9DZJ9"/>
<feature type="domain" description="BT-3987-like N-terminal" evidence="2">
    <location>
        <begin position="53"/>
        <end position="155"/>
    </location>
</feature>
<evidence type="ECO:0000259" key="2">
    <source>
        <dbReference type="Pfam" id="PF08522"/>
    </source>
</evidence>
<reference evidence="3 4" key="1">
    <citation type="submission" date="2020-08" db="EMBL/GenBank/DDBJ databases">
        <title>Genomic Encyclopedia of Type Strains, Phase IV (KMG-V): Genome sequencing to study the core and pangenomes of soil and plant-associated prokaryotes.</title>
        <authorList>
            <person name="Whitman W."/>
        </authorList>
    </citation>
    <scope>NUCLEOTIDE SEQUENCE [LARGE SCALE GENOMIC DNA]</scope>
    <source>
        <strain evidence="3 4">S3M1</strain>
    </source>
</reference>
<accession>A0A7W9DZJ9</accession>
<comment type="caution">
    <text evidence="3">The sequence shown here is derived from an EMBL/GenBank/DDBJ whole genome shotgun (WGS) entry which is preliminary data.</text>
</comment>
<keyword evidence="1" id="KW-0732">Signal</keyword>
<proteinExistence type="predicted"/>
<name>A0A7W9DZJ9_9SPHI</name>
<dbReference type="Proteomes" id="UP000537204">
    <property type="component" value="Unassembled WGS sequence"/>
</dbReference>
<dbReference type="InterPro" id="IPR013728">
    <property type="entry name" value="BT_3987-like_N"/>
</dbReference>
<feature type="signal peptide" evidence="1">
    <location>
        <begin position="1"/>
        <end position="23"/>
    </location>
</feature>
<evidence type="ECO:0000256" key="1">
    <source>
        <dbReference type="SAM" id="SignalP"/>
    </source>
</evidence>
<dbReference type="EMBL" id="JACHCE010000003">
    <property type="protein sequence ID" value="MBB5636324.1"/>
    <property type="molecule type" value="Genomic_DNA"/>
</dbReference>
<dbReference type="RefSeq" id="WP_183881791.1">
    <property type="nucleotide sequence ID" value="NZ_JACHCE010000003.1"/>
</dbReference>
<evidence type="ECO:0000313" key="4">
    <source>
        <dbReference type="Proteomes" id="UP000537204"/>
    </source>
</evidence>
<organism evidence="3 4">
    <name type="scientific">Pedobacter cryoconitis</name>
    <dbReference type="NCBI Taxonomy" id="188932"/>
    <lineage>
        <taxon>Bacteria</taxon>
        <taxon>Pseudomonadati</taxon>
        <taxon>Bacteroidota</taxon>
        <taxon>Sphingobacteriia</taxon>
        <taxon>Sphingobacteriales</taxon>
        <taxon>Sphingobacteriaceae</taxon>
        <taxon>Pedobacter</taxon>
    </lineage>
</organism>
<gene>
    <name evidence="3" type="ORF">HDE68_002225</name>
</gene>
<dbReference type="Gene3D" id="2.60.40.1740">
    <property type="entry name" value="hypothetical protein (bacova_03559)"/>
    <property type="match status" value="1"/>
</dbReference>
<feature type="chain" id="PRO_5030819066" description="BT-3987-like N-terminal domain-containing protein" evidence="1">
    <location>
        <begin position="24"/>
        <end position="317"/>
    </location>
</feature>
<dbReference type="Pfam" id="PF08522">
    <property type="entry name" value="BT_3987-like_N"/>
    <property type="match status" value="1"/>
</dbReference>
<evidence type="ECO:0000313" key="3">
    <source>
        <dbReference type="EMBL" id="MBB5636324.1"/>
    </source>
</evidence>
<protein>
    <recommendedName>
        <fullName evidence="2">BT-3987-like N-terminal domain-containing protein</fullName>
    </recommendedName>
</protein>
<sequence length="317" mass="34430">MYKRSLYNFLIGTLIISSFSACLKDDSQPDFTQNKPIIELPIGSSNSNGAGNTIDAAFIQDEVPSDYFIYVNYAAPDANPQDVTVTLTVDGAALDKYNQANNKNYTLLPPAGYTLASNKVVIPAGQRKVQLPVKINTINLDPTKTYALPVTITDGGGFTVSGNFGTLISVITLRNRWDGVYTLTGTMNDTMDGTFTGAYPRTVQLVTRGTYTVALYDPGYNSFAHAILNSGANSTYETFSPVFTIDPATNAVTSTVNYYGQPSPKGYAARIDQTGDNKFVMSATGKVPVSLKTKYILIKDGADRTFFDESWTYKSAR</sequence>
<dbReference type="PROSITE" id="PS51257">
    <property type="entry name" value="PROKAR_LIPOPROTEIN"/>
    <property type="match status" value="1"/>
</dbReference>